<dbReference type="CDD" id="cd00657">
    <property type="entry name" value="Ferritin_like"/>
    <property type="match status" value="1"/>
</dbReference>
<dbReference type="AlphaFoldDB" id="A0A8H8S3P0"/>
<keyword evidence="1" id="KW-0812">Transmembrane</keyword>
<dbReference type="Pfam" id="PF13668">
    <property type="entry name" value="Ferritin_2"/>
    <property type="match status" value="1"/>
</dbReference>
<keyword evidence="1" id="KW-1133">Transmembrane helix</keyword>
<name>A0A8H8S3P0_9HELO</name>
<dbReference type="Proteomes" id="UP000443090">
    <property type="component" value="Unassembled WGS sequence"/>
</dbReference>
<comment type="caution">
    <text evidence="2">The sequence shown here is derived from an EMBL/GenBank/DDBJ whole genome shotgun (WGS) entry which is preliminary data.</text>
</comment>
<accession>A0A8H8S3P0</accession>
<dbReference type="SUPFAM" id="SSF47240">
    <property type="entry name" value="Ferritin-like"/>
    <property type="match status" value="1"/>
</dbReference>
<gene>
    <name evidence="2" type="primary">rds1_1</name>
    <name evidence="2" type="ORF">LOCC1_G003050</name>
</gene>
<keyword evidence="1" id="KW-0472">Membrane</keyword>
<dbReference type="PANTHER" id="PTHR31694:SF8">
    <property type="entry name" value="STRESS RESPONSE PROTEIN RDS1P"/>
    <property type="match status" value="1"/>
</dbReference>
<protein>
    <submittedName>
        <fullName evidence="2">Protein rds1</fullName>
    </submittedName>
</protein>
<dbReference type="InterPro" id="IPR052965">
    <property type="entry name" value="Pigment-catalase-like"/>
</dbReference>
<feature type="transmembrane region" description="Helical" evidence="1">
    <location>
        <begin position="20"/>
        <end position="41"/>
    </location>
</feature>
<proteinExistence type="predicted"/>
<dbReference type="EMBL" id="QGMI01000092">
    <property type="protein sequence ID" value="TVY47438.1"/>
    <property type="molecule type" value="Genomic_DNA"/>
</dbReference>
<keyword evidence="3" id="KW-1185">Reference proteome</keyword>
<dbReference type="OrthoDB" id="1001765at2759"/>
<reference evidence="2 3" key="1">
    <citation type="submission" date="2018-05" db="EMBL/GenBank/DDBJ databases">
        <title>Genome sequencing and assembly of the regulated plant pathogen Lachnellula willkommii and related sister species for the development of diagnostic species identification markers.</title>
        <authorList>
            <person name="Giroux E."/>
            <person name="Bilodeau G."/>
        </authorList>
    </citation>
    <scope>NUCLEOTIDE SEQUENCE [LARGE SCALE GENOMIC DNA]</scope>
    <source>
        <strain evidence="2 3">CBS 160.35</strain>
    </source>
</reference>
<dbReference type="PANTHER" id="PTHR31694">
    <property type="entry name" value="DESICCATION-LIKE PROTEIN"/>
    <property type="match status" value="1"/>
</dbReference>
<organism evidence="2 3">
    <name type="scientific">Lachnellula occidentalis</name>
    <dbReference type="NCBI Taxonomy" id="215460"/>
    <lineage>
        <taxon>Eukaryota</taxon>
        <taxon>Fungi</taxon>
        <taxon>Dikarya</taxon>
        <taxon>Ascomycota</taxon>
        <taxon>Pezizomycotina</taxon>
        <taxon>Leotiomycetes</taxon>
        <taxon>Helotiales</taxon>
        <taxon>Lachnaceae</taxon>
        <taxon>Lachnellula</taxon>
    </lineage>
</organism>
<feature type="non-terminal residue" evidence="2">
    <location>
        <position position="1"/>
    </location>
</feature>
<evidence type="ECO:0000256" key="1">
    <source>
        <dbReference type="SAM" id="Phobius"/>
    </source>
</evidence>
<evidence type="ECO:0000313" key="2">
    <source>
        <dbReference type="EMBL" id="TVY47438.1"/>
    </source>
</evidence>
<evidence type="ECO:0000313" key="3">
    <source>
        <dbReference type="Proteomes" id="UP000443090"/>
    </source>
</evidence>
<dbReference type="InterPro" id="IPR009078">
    <property type="entry name" value="Ferritin-like_SF"/>
</dbReference>
<sequence length="338" mass="34460">KETRSKRYFTHTQIVEMPSIRLVLGAVAIGMVTFTSALPAMPKLSPRLLKMFNLVERQNPATGLPDGITDTDILQFALTLEFLETAFYAEGFSKFGDADFTALGLQSADITNLKSIGGTEQVHVTTLLSAISATGSKPVAPCTYNFGLTDAASMVATASILENVGVSAYLGAAPLLKSPAILSVAASIVTIEARHQTFIRVASKAAAIPSPFDTPLGVRNVFTLAAGFISACPSGSNLAITAFPALTMAAGAGSATATFSAGQSLALNSTASTGATFCAFTNGGQTGGTAFVPFTNGACTIPQDLAGLTYVNLANAAPATGVLTDAITVAGPMVMAAS</sequence>